<organism evidence="1 2">
    <name type="scientific">Rhizopus oryzae</name>
    <name type="common">Mucormycosis agent</name>
    <name type="synonym">Rhizopus arrhizus var. delemar</name>
    <dbReference type="NCBI Taxonomy" id="64495"/>
    <lineage>
        <taxon>Eukaryota</taxon>
        <taxon>Fungi</taxon>
        <taxon>Fungi incertae sedis</taxon>
        <taxon>Mucoromycota</taxon>
        <taxon>Mucoromycotina</taxon>
        <taxon>Mucoromycetes</taxon>
        <taxon>Mucorales</taxon>
        <taxon>Mucorineae</taxon>
        <taxon>Rhizopodaceae</taxon>
        <taxon>Rhizopus</taxon>
    </lineage>
</organism>
<name>A0A9P6X561_RHIOR</name>
<keyword evidence="2" id="KW-1185">Reference proteome</keyword>
<evidence type="ECO:0000313" key="2">
    <source>
        <dbReference type="Proteomes" id="UP000716291"/>
    </source>
</evidence>
<dbReference type="OrthoDB" id="5531344at2759"/>
<dbReference type="AlphaFoldDB" id="A0A9P6X561"/>
<dbReference type="EMBL" id="JAANQT010001335">
    <property type="protein sequence ID" value="KAG1305572.1"/>
    <property type="molecule type" value="Genomic_DNA"/>
</dbReference>
<evidence type="ECO:0000313" key="1">
    <source>
        <dbReference type="EMBL" id="KAG1305572.1"/>
    </source>
</evidence>
<protein>
    <submittedName>
        <fullName evidence="1">Uncharacterized protein</fullName>
    </submittedName>
</protein>
<reference evidence="1" key="1">
    <citation type="journal article" date="2020" name="Microb. Genom.">
        <title>Genetic diversity of clinical and environmental Mucorales isolates obtained from an investigation of mucormycosis cases among solid organ transplant recipients.</title>
        <authorList>
            <person name="Nguyen M.H."/>
            <person name="Kaul D."/>
            <person name="Muto C."/>
            <person name="Cheng S.J."/>
            <person name="Richter R.A."/>
            <person name="Bruno V.M."/>
            <person name="Liu G."/>
            <person name="Beyhan S."/>
            <person name="Sundermann A.J."/>
            <person name="Mounaud S."/>
            <person name="Pasculle A.W."/>
            <person name="Nierman W.C."/>
            <person name="Driscoll E."/>
            <person name="Cumbie R."/>
            <person name="Clancy C.J."/>
            <person name="Dupont C.L."/>
        </authorList>
    </citation>
    <scope>NUCLEOTIDE SEQUENCE</scope>
    <source>
        <strain evidence="1">GL11</strain>
    </source>
</reference>
<dbReference type="Proteomes" id="UP000716291">
    <property type="component" value="Unassembled WGS sequence"/>
</dbReference>
<gene>
    <name evidence="1" type="ORF">G6F64_008271</name>
</gene>
<accession>A0A9P6X561</accession>
<proteinExistence type="predicted"/>
<comment type="caution">
    <text evidence="1">The sequence shown here is derived from an EMBL/GenBank/DDBJ whole genome shotgun (WGS) entry which is preliminary data.</text>
</comment>
<sequence length="325" mass="37472">MSAEQTLSWDKEFTRFFKEIGLLETSECLNSELAILSRSQLEKLPDELEKLVERLIERLEKHVDAKEEVLDKPDKTHKDLLIKRRRQSITEDEDENKERIKRMDGEQVQIRATTKEVDQRISTFIQAKRNELDESNRTEFLSRHDPTADDVTCARTDAREINRNIQMKFDIVNNEDGPLARSTTTAANKHKDNTTLTSADSTERINNIEQHLNVKLDQNADPPFSIFERIKILENTLMEIEREHPTWAAVHFNQPNRTFPPPPPITYITRTPLEDGYTSTKINTTAPQTAMLKTTGRANSSLTRAVIEQLNIHKQLSDAMSDSHV</sequence>